<reference evidence="2" key="1">
    <citation type="submission" date="2021-03" db="EMBL/GenBank/DDBJ databases">
        <title>Draft genome sequence of rust myrtle Austropuccinia psidii MF-1, a brazilian biotype.</title>
        <authorList>
            <person name="Quecine M.C."/>
            <person name="Pachon D.M.R."/>
            <person name="Bonatelli M.L."/>
            <person name="Correr F.H."/>
            <person name="Franceschini L.M."/>
            <person name="Leite T.F."/>
            <person name="Margarido G.R.A."/>
            <person name="Almeida C.A."/>
            <person name="Ferrarezi J.A."/>
            <person name="Labate C.A."/>
        </authorList>
    </citation>
    <scope>NUCLEOTIDE SEQUENCE</scope>
    <source>
        <strain evidence="2">MF-1</strain>
    </source>
</reference>
<dbReference type="AlphaFoldDB" id="A0A9Q3DZL1"/>
<name>A0A9Q3DZL1_9BASI</name>
<evidence type="ECO:0000313" key="2">
    <source>
        <dbReference type="EMBL" id="MBW0512144.1"/>
    </source>
</evidence>
<evidence type="ECO:0000313" key="3">
    <source>
        <dbReference type="Proteomes" id="UP000765509"/>
    </source>
</evidence>
<feature type="compositionally biased region" description="Basic and acidic residues" evidence="1">
    <location>
        <begin position="66"/>
        <end position="79"/>
    </location>
</feature>
<feature type="compositionally biased region" description="Polar residues" evidence="1">
    <location>
        <begin position="1"/>
        <end position="24"/>
    </location>
</feature>
<accession>A0A9Q3DZL1</accession>
<organism evidence="2 3">
    <name type="scientific">Austropuccinia psidii MF-1</name>
    <dbReference type="NCBI Taxonomy" id="1389203"/>
    <lineage>
        <taxon>Eukaryota</taxon>
        <taxon>Fungi</taxon>
        <taxon>Dikarya</taxon>
        <taxon>Basidiomycota</taxon>
        <taxon>Pucciniomycotina</taxon>
        <taxon>Pucciniomycetes</taxon>
        <taxon>Pucciniales</taxon>
        <taxon>Sphaerophragmiaceae</taxon>
        <taxon>Austropuccinia</taxon>
    </lineage>
</organism>
<comment type="caution">
    <text evidence="2">The sequence shown here is derived from an EMBL/GenBank/DDBJ whole genome shotgun (WGS) entry which is preliminary data.</text>
</comment>
<sequence>MSQRPYGNNQRMESHQAVQTSVGEGNQDKGGFKPFRNQQISGKKSPFFTTTGSFQKRTRRQGSKQDIFKKNAERVRPNDTEAFGLG</sequence>
<feature type="compositionally biased region" description="Polar residues" evidence="1">
    <location>
        <begin position="36"/>
        <end position="55"/>
    </location>
</feature>
<proteinExistence type="predicted"/>
<dbReference type="Proteomes" id="UP000765509">
    <property type="component" value="Unassembled WGS sequence"/>
</dbReference>
<protein>
    <submittedName>
        <fullName evidence="2">Uncharacterized protein</fullName>
    </submittedName>
</protein>
<evidence type="ECO:0000256" key="1">
    <source>
        <dbReference type="SAM" id="MobiDB-lite"/>
    </source>
</evidence>
<keyword evidence="3" id="KW-1185">Reference proteome</keyword>
<gene>
    <name evidence="2" type="ORF">O181_051859</name>
</gene>
<dbReference type="EMBL" id="AVOT02022615">
    <property type="protein sequence ID" value="MBW0512144.1"/>
    <property type="molecule type" value="Genomic_DNA"/>
</dbReference>
<feature type="region of interest" description="Disordered" evidence="1">
    <location>
        <begin position="1"/>
        <end position="86"/>
    </location>
</feature>